<proteinExistence type="predicted"/>
<accession>A0A381YT23</accession>
<reference evidence="1" key="1">
    <citation type="submission" date="2018-05" db="EMBL/GenBank/DDBJ databases">
        <authorList>
            <person name="Lanie J.A."/>
            <person name="Ng W.-L."/>
            <person name="Kazmierczak K.M."/>
            <person name="Andrzejewski T.M."/>
            <person name="Davidsen T.M."/>
            <person name="Wayne K.J."/>
            <person name="Tettelin H."/>
            <person name="Glass J.I."/>
            <person name="Rusch D."/>
            <person name="Podicherti R."/>
            <person name="Tsui H.-C.T."/>
            <person name="Winkler M.E."/>
        </authorList>
    </citation>
    <scope>NUCLEOTIDE SEQUENCE</scope>
</reference>
<gene>
    <name evidence="1" type="ORF">METZ01_LOCUS133019</name>
</gene>
<protein>
    <submittedName>
        <fullName evidence="1">Uncharacterized protein</fullName>
    </submittedName>
</protein>
<organism evidence="1">
    <name type="scientific">marine metagenome</name>
    <dbReference type="NCBI Taxonomy" id="408172"/>
    <lineage>
        <taxon>unclassified sequences</taxon>
        <taxon>metagenomes</taxon>
        <taxon>ecological metagenomes</taxon>
    </lineage>
</organism>
<dbReference type="EMBL" id="UINC01018991">
    <property type="protein sequence ID" value="SVA80165.1"/>
    <property type="molecule type" value="Genomic_DNA"/>
</dbReference>
<name>A0A381YT23_9ZZZZ</name>
<evidence type="ECO:0000313" key="1">
    <source>
        <dbReference type="EMBL" id="SVA80165.1"/>
    </source>
</evidence>
<sequence>MVQTNTIEFTRFQQLQNELRYALNNTEKKELKQWAKRTALVFPKVTVRRVKNIVGFIGITAIGTAAESKKFIKAGLERKLYSHAKQRADDLSVFTLESYQNIKELSKTIKNMLIVNPKKTGIQMFLAFMGFNLGGGGLDADGGIPDLDLLVSIGNHRSILTHSVLPMIIIEGVCISIIGLVNTVHNNLPPGHDQIWDDIKCNNKTVLESFFTGMSLGLAYHLGVDGTLQGDGTYKDLPFSMPKFGHQLIAGLNSLTELIDITRSKVLKSKCVRKFQSK</sequence>
<dbReference type="AlphaFoldDB" id="A0A381YT23"/>